<evidence type="ECO:0000313" key="2">
    <source>
        <dbReference type="Proteomes" id="UP000095558"/>
    </source>
</evidence>
<dbReference type="PANTHER" id="PTHR43169">
    <property type="entry name" value="EXSB FAMILY PROTEIN"/>
    <property type="match status" value="1"/>
</dbReference>
<accession>A0A174BAD8</accession>
<dbReference type="Proteomes" id="UP000095558">
    <property type="component" value="Unassembled WGS sequence"/>
</dbReference>
<dbReference type="RefSeq" id="WP_055275883.1">
    <property type="nucleotide sequence ID" value="NZ_CYZV01000010.1"/>
</dbReference>
<dbReference type="OrthoDB" id="9776919at2"/>
<evidence type="ECO:0000313" key="1">
    <source>
        <dbReference type="EMBL" id="CUN98001.1"/>
    </source>
</evidence>
<dbReference type="EMBL" id="CYZV01000010">
    <property type="protein sequence ID" value="CUN98001.1"/>
    <property type="molecule type" value="Genomic_DNA"/>
</dbReference>
<protein>
    <submittedName>
        <fullName evidence="1">PP-loop domain-containing protein</fullName>
    </submittedName>
</protein>
<sequence>MACLASRIPYGSVITREKLKKIEIAEEFLLSNNFKQFRVRYYDDLAKIEVLKEDIPKVLQLSEVIIAKFKEIGFNYITLDLEGYRTGSMNETLR</sequence>
<organism evidence="1 2">
    <name type="scientific">Clostridium disporicum</name>
    <dbReference type="NCBI Taxonomy" id="84024"/>
    <lineage>
        <taxon>Bacteria</taxon>
        <taxon>Bacillati</taxon>
        <taxon>Bacillota</taxon>
        <taxon>Clostridia</taxon>
        <taxon>Eubacteriales</taxon>
        <taxon>Clostridiaceae</taxon>
        <taxon>Clostridium</taxon>
    </lineage>
</organism>
<dbReference type="PANTHER" id="PTHR43169:SF2">
    <property type="entry name" value="NAD_GMP SYNTHASE DOMAIN-CONTAINING PROTEIN"/>
    <property type="match status" value="1"/>
</dbReference>
<gene>
    <name evidence="1" type="ORF">ERS852470_01153</name>
</gene>
<name>A0A174BAD8_9CLOT</name>
<dbReference type="AlphaFoldDB" id="A0A174BAD8"/>
<dbReference type="InterPro" id="IPR052188">
    <property type="entry name" value="Ni-pincer_cofactor_biosynth"/>
</dbReference>
<reference evidence="1 2" key="1">
    <citation type="submission" date="2015-09" db="EMBL/GenBank/DDBJ databases">
        <authorList>
            <consortium name="Pathogen Informatics"/>
        </authorList>
    </citation>
    <scope>NUCLEOTIDE SEQUENCE [LARGE SCALE GENOMIC DNA]</scope>
    <source>
        <strain evidence="1 2">2789STDY5834855</strain>
    </source>
</reference>
<proteinExistence type="predicted"/>